<evidence type="ECO:0000256" key="2">
    <source>
        <dbReference type="SAM" id="MobiDB-lite"/>
    </source>
</evidence>
<evidence type="ECO:0000256" key="1">
    <source>
        <dbReference type="SAM" id="Coils"/>
    </source>
</evidence>
<feature type="compositionally biased region" description="Basic residues" evidence="2">
    <location>
        <begin position="340"/>
        <end position="351"/>
    </location>
</feature>
<dbReference type="EMBL" id="JANAVB010042219">
    <property type="protein sequence ID" value="KAJ6794548.1"/>
    <property type="molecule type" value="Genomic_DNA"/>
</dbReference>
<sequence length="351" mass="40560">MDTSKVASSQERTVVDGKRSRGPAKSKKLRKIKDNEGRIRIIYNDVGQPIGDGKNDLATYSGIMVKSLVKVTYPTWHKVPESIKNNLWSAVQAKFDLDPNSKTFVLASMARSWRAFKGQLTKRWIYANEDNLELLKHPPPKYKKFLQQHVWEEFVKSRISPNFKKMSKEQSERRAKNKFPHRLSKKGYAGLKEELKESLGEKYIADRSFLWTKARENKDGEFDDDETKEVAKKVEDYRKQKEDGSLVTEGTSDILTLALGTPEHSGRLRGLGLGPTPTTYFKIPKRRTKRQNKMLISELEAELEAERKQIKELEKILKEVEAQGNLPIDEDIRPPVTKTYQRRRRRNATSL</sequence>
<evidence type="ECO:0000313" key="4">
    <source>
        <dbReference type="EMBL" id="KAJ6815294.1"/>
    </source>
</evidence>
<keyword evidence="5" id="KW-1185">Reference proteome</keyword>
<feature type="region of interest" description="Disordered" evidence="2">
    <location>
        <begin position="328"/>
        <end position="351"/>
    </location>
</feature>
<accession>A0AAX6FFX5</accession>
<reference evidence="4" key="2">
    <citation type="submission" date="2023-04" db="EMBL/GenBank/DDBJ databases">
        <authorList>
            <person name="Bruccoleri R.E."/>
            <person name="Oakeley E.J."/>
            <person name="Faust A.-M."/>
            <person name="Dessus-Babus S."/>
            <person name="Altorfer M."/>
            <person name="Burckhardt D."/>
            <person name="Oertli M."/>
            <person name="Naumann U."/>
            <person name="Petersen F."/>
            <person name="Wong J."/>
        </authorList>
    </citation>
    <scope>NUCLEOTIDE SEQUENCE</scope>
    <source>
        <strain evidence="4">GSM-AAB239-AS_SAM_17_03QT</strain>
        <tissue evidence="4">Leaf</tissue>
    </source>
</reference>
<name>A0AAX6FFX5_IRIPA</name>
<organism evidence="4 5">
    <name type="scientific">Iris pallida</name>
    <name type="common">Sweet iris</name>
    <dbReference type="NCBI Taxonomy" id="29817"/>
    <lineage>
        <taxon>Eukaryota</taxon>
        <taxon>Viridiplantae</taxon>
        <taxon>Streptophyta</taxon>
        <taxon>Embryophyta</taxon>
        <taxon>Tracheophyta</taxon>
        <taxon>Spermatophyta</taxon>
        <taxon>Magnoliopsida</taxon>
        <taxon>Liliopsida</taxon>
        <taxon>Asparagales</taxon>
        <taxon>Iridaceae</taxon>
        <taxon>Iridoideae</taxon>
        <taxon>Irideae</taxon>
        <taxon>Iris</taxon>
    </lineage>
</organism>
<feature type="compositionally biased region" description="Polar residues" evidence="2">
    <location>
        <begin position="1"/>
        <end position="12"/>
    </location>
</feature>
<feature type="compositionally biased region" description="Basic residues" evidence="2">
    <location>
        <begin position="20"/>
        <end position="29"/>
    </location>
</feature>
<feature type="coiled-coil region" evidence="1">
    <location>
        <begin position="289"/>
        <end position="323"/>
    </location>
</feature>
<dbReference type="AlphaFoldDB" id="A0AAX6FFX5"/>
<keyword evidence="1" id="KW-0175">Coiled coil</keyword>
<proteinExistence type="predicted"/>
<gene>
    <name evidence="4" type="ORF">M6B38_135160</name>
    <name evidence="3" type="ORF">M6B38_230515</name>
</gene>
<dbReference type="Proteomes" id="UP001140949">
    <property type="component" value="Unassembled WGS sequence"/>
</dbReference>
<reference evidence="4" key="1">
    <citation type="journal article" date="2023" name="GigaByte">
        <title>Genome assembly of the bearded iris, Iris pallida Lam.</title>
        <authorList>
            <person name="Bruccoleri R.E."/>
            <person name="Oakeley E.J."/>
            <person name="Faust A.M.E."/>
            <person name="Altorfer M."/>
            <person name="Dessus-Babus S."/>
            <person name="Burckhardt D."/>
            <person name="Oertli M."/>
            <person name="Naumann U."/>
            <person name="Petersen F."/>
            <person name="Wong J."/>
        </authorList>
    </citation>
    <scope>NUCLEOTIDE SEQUENCE</scope>
    <source>
        <strain evidence="4">GSM-AAB239-AS_SAM_17_03QT</strain>
    </source>
</reference>
<evidence type="ECO:0000313" key="3">
    <source>
        <dbReference type="EMBL" id="KAJ6794548.1"/>
    </source>
</evidence>
<protein>
    <recommendedName>
        <fullName evidence="6">Transposase</fullName>
    </recommendedName>
</protein>
<evidence type="ECO:0000313" key="5">
    <source>
        <dbReference type="Proteomes" id="UP001140949"/>
    </source>
</evidence>
<evidence type="ECO:0008006" key="6">
    <source>
        <dbReference type="Google" id="ProtNLM"/>
    </source>
</evidence>
<dbReference type="Pfam" id="PF03004">
    <property type="entry name" value="Transposase_24"/>
    <property type="match status" value="1"/>
</dbReference>
<comment type="caution">
    <text evidence="4">The sequence shown here is derived from an EMBL/GenBank/DDBJ whole genome shotgun (WGS) entry which is preliminary data.</text>
</comment>
<dbReference type="EMBL" id="JANAVB010029146">
    <property type="protein sequence ID" value="KAJ6815294.1"/>
    <property type="molecule type" value="Genomic_DNA"/>
</dbReference>
<dbReference type="InterPro" id="IPR004252">
    <property type="entry name" value="Probable_transposase_24"/>
</dbReference>
<dbReference type="PANTHER" id="PTHR33018:SF31">
    <property type="entry name" value="TRANSPOSASE, PTTA_EN_SPM, PLANT"/>
    <property type="match status" value="1"/>
</dbReference>
<feature type="region of interest" description="Disordered" evidence="2">
    <location>
        <begin position="1"/>
        <end position="29"/>
    </location>
</feature>
<dbReference type="PANTHER" id="PTHR33018">
    <property type="entry name" value="OS10G0338966 PROTEIN-RELATED"/>
    <property type="match status" value="1"/>
</dbReference>